<comment type="caution">
    <text evidence="1">The sequence shown here is derived from an EMBL/GenBank/DDBJ whole genome shotgun (WGS) entry which is preliminary data.</text>
</comment>
<gene>
    <name evidence="1" type="ORF">BCR38DRAFT_442239</name>
</gene>
<evidence type="ECO:0000313" key="1">
    <source>
        <dbReference type="EMBL" id="ORY60701.1"/>
    </source>
</evidence>
<accession>A0A1Y2DN66</accession>
<protein>
    <submittedName>
        <fullName evidence="1">Uncharacterized protein</fullName>
    </submittedName>
</protein>
<sequence>MRASLGSPCRSNTTRLLWALAEVGPEPFNRPALAFITHAISGPPPMSHHELNSLTTTKYPTRHKNHMSASTVRQHNSLSLAVQHVGTAARNTVPSSTLYTSR</sequence>
<dbReference type="AlphaFoldDB" id="A0A1Y2DN66"/>
<dbReference type="InParanoid" id="A0A1Y2DN66"/>
<dbReference type="EMBL" id="MCFJ01000011">
    <property type="protein sequence ID" value="ORY60701.1"/>
    <property type="molecule type" value="Genomic_DNA"/>
</dbReference>
<proteinExistence type="predicted"/>
<dbReference type="Proteomes" id="UP000193689">
    <property type="component" value="Unassembled WGS sequence"/>
</dbReference>
<organism evidence="1 2">
    <name type="scientific">Pseudomassariella vexata</name>
    <dbReference type="NCBI Taxonomy" id="1141098"/>
    <lineage>
        <taxon>Eukaryota</taxon>
        <taxon>Fungi</taxon>
        <taxon>Dikarya</taxon>
        <taxon>Ascomycota</taxon>
        <taxon>Pezizomycotina</taxon>
        <taxon>Sordariomycetes</taxon>
        <taxon>Xylariomycetidae</taxon>
        <taxon>Amphisphaeriales</taxon>
        <taxon>Pseudomassariaceae</taxon>
        <taxon>Pseudomassariella</taxon>
    </lineage>
</organism>
<name>A0A1Y2DN66_9PEZI</name>
<reference evidence="1 2" key="1">
    <citation type="submission" date="2016-07" db="EMBL/GenBank/DDBJ databases">
        <title>Pervasive Adenine N6-methylation of Active Genes in Fungi.</title>
        <authorList>
            <consortium name="DOE Joint Genome Institute"/>
            <person name="Mondo S.J."/>
            <person name="Dannebaum R.O."/>
            <person name="Kuo R.C."/>
            <person name="Labutti K."/>
            <person name="Haridas S."/>
            <person name="Kuo A."/>
            <person name="Salamov A."/>
            <person name="Ahrendt S.R."/>
            <person name="Lipzen A."/>
            <person name="Sullivan W."/>
            <person name="Andreopoulos W.B."/>
            <person name="Clum A."/>
            <person name="Lindquist E."/>
            <person name="Daum C."/>
            <person name="Ramamoorthy G.K."/>
            <person name="Gryganskyi A."/>
            <person name="Culley D."/>
            <person name="Magnuson J.K."/>
            <person name="James T.Y."/>
            <person name="O'Malley M.A."/>
            <person name="Stajich J.E."/>
            <person name="Spatafora J.W."/>
            <person name="Visel A."/>
            <person name="Grigoriev I.V."/>
        </authorList>
    </citation>
    <scope>NUCLEOTIDE SEQUENCE [LARGE SCALE GENOMIC DNA]</scope>
    <source>
        <strain evidence="1 2">CBS 129021</strain>
    </source>
</reference>
<dbReference type="GeneID" id="63777011"/>
<dbReference type="RefSeq" id="XP_040712928.1">
    <property type="nucleotide sequence ID" value="XM_040860799.1"/>
</dbReference>
<keyword evidence="2" id="KW-1185">Reference proteome</keyword>
<evidence type="ECO:0000313" key="2">
    <source>
        <dbReference type="Proteomes" id="UP000193689"/>
    </source>
</evidence>